<dbReference type="InterPro" id="IPR012171">
    <property type="entry name" value="Fatty_acid_desaturase"/>
</dbReference>
<dbReference type="GO" id="GO:0016491">
    <property type="term" value="F:oxidoreductase activity"/>
    <property type="evidence" value="ECO:0007669"/>
    <property type="project" value="InterPro"/>
</dbReference>
<name>A0A2S4UC51_9BASI</name>
<keyword evidence="2" id="KW-0472">Membrane</keyword>
<reference evidence="4" key="1">
    <citation type="submission" date="2017-12" db="EMBL/GenBank/DDBJ databases">
        <title>Gene loss provides genomic basis for host adaptation in cereal stripe rust fungi.</title>
        <authorList>
            <person name="Xia C."/>
        </authorList>
    </citation>
    <scope>NUCLEOTIDE SEQUENCE [LARGE SCALE GENOMIC DNA]</scope>
    <source>
        <strain evidence="4">93-210</strain>
    </source>
</reference>
<feature type="domain" description="Fatty acid desaturase" evidence="3">
    <location>
        <begin position="151"/>
        <end position="421"/>
    </location>
</feature>
<protein>
    <recommendedName>
        <fullName evidence="3">Fatty acid desaturase domain-containing protein</fullName>
    </recommendedName>
</protein>
<dbReference type="InterPro" id="IPR005804">
    <property type="entry name" value="FA_desaturase_dom"/>
</dbReference>
<dbReference type="CDD" id="cd03507">
    <property type="entry name" value="Delta12-FADS-like"/>
    <property type="match status" value="1"/>
</dbReference>
<dbReference type="VEuPathDB" id="FungiDB:PSHT_16218"/>
<proteinExistence type="predicted"/>
<sequence>MSQEPASELHQRITPVIHLAGSSSSSTSDDDEHSSSLPIFELPEFSVKELLSAIPAHCFHRSALRSSLYLLWDIFLSVSFIYLATFIDPYFNTLTSINPALVGLARFAAWAFYGYAIGLVWTGQFHFLSKASSKVIYEKTNTPSELISLSGIWVIAHECGHQAFSSSKTINNTVGLVLHSFLLVPYHSWRISHAQHHAATCHLTRDQVFVPKTRSARGLPALPENASKRERDGALPSSLYEKMDDLLEDAPFWNFLNLALQQLVGWLLYMTMNASGQPRYPSWTNHFNPNAIIFDARHRSQVTNSVIGIGLMLTALTVMGIKTDFMTVFKYYIVPYFHVNHWLVMITFLQHTDPLIPHYRDGAFNFQRGALCTIDRNIHSFFFHGIAETHVAHHLCSKIPHYNAWDATAAIKEKLGKHYHQTDENAWLSLWKVYNQCRFVEDEGDVVFWKNAKGQAARRLGSPGSKGSVSDSGVEINDVSTTQN</sequence>
<feature type="transmembrane region" description="Helical" evidence="2">
    <location>
        <begin position="302"/>
        <end position="321"/>
    </location>
</feature>
<gene>
    <name evidence="4" type="ORF">PSTT_16607</name>
</gene>
<dbReference type="AlphaFoldDB" id="A0A2S4UC51"/>
<keyword evidence="5" id="KW-1185">Reference proteome</keyword>
<feature type="region of interest" description="Disordered" evidence="1">
    <location>
        <begin position="457"/>
        <end position="484"/>
    </location>
</feature>
<comment type="caution">
    <text evidence="4">The sequence shown here is derived from an EMBL/GenBank/DDBJ whole genome shotgun (WGS) entry which is preliminary data.</text>
</comment>
<evidence type="ECO:0000256" key="1">
    <source>
        <dbReference type="SAM" id="MobiDB-lite"/>
    </source>
</evidence>
<feature type="transmembrane region" description="Helical" evidence="2">
    <location>
        <begin position="107"/>
        <end position="128"/>
    </location>
</feature>
<dbReference type="PANTHER" id="PTHR32100">
    <property type="entry name" value="OMEGA-6 FATTY ACID DESATURASE, CHLOROPLASTIC"/>
    <property type="match status" value="1"/>
</dbReference>
<dbReference type="GO" id="GO:0006629">
    <property type="term" value="P:lipid metabolic process"/>
    <property type="evidence" value="ECO:0007669"/>
    <property type="project" value="InterPro"/>
</dbReference>
<keyword evidence="2" id="KW-1133">Transmembrane helix</keyword>
<evidence type="ECO:0000313" key="4">
    <source>
        <dbReference type="EMBL" id="POV94857.1"/>
    </source>
</evidence>
<dbReference type="VEuPathDB" id="FungiDB:PSTT_16607"/>
<evidence type="ECO:0000313" key="5">
    <source>
        <dbReference type="Proteomes" id="UP000239156"/>
    </source>
</evidence>
<dbReference type="Proteomes" id="UP000239156">
    <property type="component" value="Unassembled WGS sequence"/>
</dbReference>
<dbReference type="EMBL" id="PKSL01000384">
    <property type="protein sequence ID" value="POV94857.1"/>
    <property type="molecule type" value="Genomic_DNA"/>
</dbReference>
<evidence type="ECO:0000256" key="2">
    <source>
        <dbReference type="SAM" id="Phobius"/>
    </source>
</evidence>
<keyword evidence="2" id="KW-0812">Transmembrane</keyword>
<feature type="transmembrane region" description="Helical" evidence="2">
    <location>
        <begin position="69"/>
        <end position="87"/>
    </location>
</feature>
<dbReference type="Pfam" id="PF00487">
    <property type="entry name" value="FA_desaturase"/>
    <property type="match status" value="1"/>
</dbReference>
<evidence type="ECO:0000259" key="3">
    <source>
        <dbReference type="Pfam" id="PF00487"/>
    </source>
</evidence>
<accession>A0A2S4UC51</accession>
<organism evidence="4 5">
    <name type="scientific">Puccinia striiformis</name>
    <dbReference type="NCBI Taxonomy" id="27350"/>
    <lineage>
        <taxon>Eukaryota</taxon>
        <taxon>Fungi</taxon>
        <taxon>Dikarya</taxon>
        <taxon>Basidiomycota</taxon>
        <taxon>Pucciniomycotina</taxon>
        <taxon>Pucciniomycetes</taxon>
        <taxon>Pucciniales</taxon>
        <taxon>Pucciniaceae</taxon>
        <taxon>Puccinia</taxon>
    </lineage>
</organism>